<proteinExistence type="predicted"/>
<dbReference type="OMA" id="WENQLAI"/>
<accession>A0A8I5NJL9</accession>
<evidence type="ECO:0000313" key="1">
    <source>
        <dbReference type="Ensembl" id="ENSPANP00000053223.1"/>
    </source>
</evidence>
<reference evidence="1 2" key="1">
    <citation type="submission" date="2012-03" db="EMBL/GenBank/DDBJ databases">
        <title>Whole Genome Assembly of Papio anubis.</title>
        <authorList>
            <person name="Liu Y.L."/>
            <person name="Abraham K.A."/>
            <person name="Akbar H.A."/>
            <person name="Ali S.A."/>
            <person name="Anosike U.A."/>
            <person name="Aqrawi P.A."/>
            <person name="Arias F.A."/>
            <person name="Attaway T.A."/>
            <person name="Awwad R.A."/>
            <person name="Babu C.B."/>
            <person name="Bandaranaike D.B."/>
            <person name="Battles P.B."/>
            <person name="Bell A.B."/>
            <person name="Beltran B.B."/>
            <person name="Berhane-Mersha D.B."/>
            <person name="Bess C.B."/>
            <person name="Bickham C.B."/>
            <person name="Bolden T.B."/>
            <person name="Carter K.C."/>
            <person name="Chau D.C."/>
            <person name="Chavez A.C."/>
            <person name="Clerc-Blankenburg K.C."/>
            <person name="Coyle M.C."/>
            <person name="Dao M.D."/>
            <person name="Davila M.L.D."/>
            <person name="Davy-Carroll L.D."/>
            <person name="Denson S.D."/>
            <person name="Dinh H.D."/>
            <person name="Fernandez S.F."/>
            <person name="Fernando P.F."/>
            <person name="Forbes L.F."/>
            <person name="Francis C.F."/>
            <person name="Francisco L.F."/>
            <person name="Fu Q.F."/>
            <person name="Garcia-Iii R.G."/>
            <person name="Garrett T.G."/>
            <person name="Gross S.G."/>
            <person name="Gubbala S.G."/>
            <person name="Hirani K.H."/>
            <person name="Hogues M.H."/>
            <person name="Hollins B.H."/>
            <person name="Jackson L.J."/>
            <person name="Javaid M.J."/>
            <person name="Jhangiani S.J."/>
            <person name="Johnson A.J."/>
            <person name="Johnson B.J."/>
            <person name="Jones J.J."/>
            <person name="Joshi V.J."/>
            <person name="Kalu J.K."/>
            <person name="Khan N.K."/>
            <person name="Korchina V.K."/>
            <person name="Kovar C.K."/>
            <person name="Lago L.L."/>
            <person name="Lara F.L."/>
            <person name="Le T.-K.L."/>
            <person name="Lee S.L."/>
            <person name="Legall-Iii F.L."/>
            <person name="Lemon S.L."/>
            <person name="Liu J.L."/>
            <person name="Liu Y.-S.L."/>
            <person name="Liyanage D.L."/>
            <person name="Lopez J.L."/>
            <person name="Lorensuhewa L.L."/>
            <person name="Mata R.M."/>
            <person name="Mathew T.M."/>
            <person name="Mercado C.M."/>
            <person name="Mercado I.M."/>
            <person name="Morales K.M."/>
            <person name="Morgan M.M."/>
            <person name="Munidasa M.M."/>
            <person name="Ngo D.N."/>
            <person name="Nguyen L.N."/>
            <person name="Nguyen T.N."/>
            <person name="Nguyen N.N."/>
            <person name="Obregon M.O."/>
            <person name="Okwuonu G.O."/>
            <person name="Ongeri F.O."/>
            <person name="Onwere C.O."/>
            <person name="Osifeso I.O."/>
            <person name="Parra A.P."/>
            <person name="Patil S.P."/>
            <person name="Perez A.P."/>
            <person name="Perez Y.P."/>
            <person name="Pham C.P."/>
            <person name="Pu L.-L.P."/>
            <person name="Puazo M.P."/>
            <person name="Quiroz J.Q."/>
            <person name="Rouhana J.R."/>
            <person name="Ruiz M.R."/>
            <person name="Ruiz S.-J.R."/>
            <person name="Saada N.S."/>
            <person name="Santibanez J.S."/>
            <person name="Scheel M.S."/>
            <person name="Schneider B.S."/>
            <person name="Simmons D.S."/>
            <person name="Sisson I.S."/>
            <person name="Tang L.-Y.T."/>
            <person name="Thornton R.T."/>
            <person name="Tisius J.T."/>
            <person name="Toledanes G.T."/>
            <person name="Trejos Z.T."/>
            <person name="Usmani K.U."/>
            <person name="Varghese R.V."/>
            <person name="Vattathil S.V."/>
            <person name="Vee V.V."/>
            <person name="Walker D.W."/>
            <person name="Weissenberger G.W."/>
            <person name="White C.W."/>
            <person name="Williams A.W."/>
            <person name="Woodworth J.W."/>
            <person name="Wright R.W."/>
            <person name="Zhu Y.Z."/>
            <person name="Han Y.H."/>
            <person name="Newsham I.N."/>
            <person name="Nazareth L.N."/>
            <person name="Worley K.W."/>
            <person name="Muzny D.M."/>
            <person name="Rogers J.R."/>
            <person name="Gibbs R.G."/>
        </authorList>
    </citation>
    <scope>NUCLEOTIDE SEQUENCE [LARGE SCALE GENOMIC DNA]</scope>
</reference>
<name>A0A8I5NJL9_PAPAN</name>
<dbReference type="Ensembl" id="ENSPANT00000069875.1">
    <property type="protein sequence ID" value="ENSPANP00000053223.1"/>
    <property type="gene ID" value="ENSPANG00000043139.1"/>
</dbReference>
<reference evidence="1" key="3">
    <citation type="submission" date="2025-09" db="UniProtKB">
        <authorList>
            <consortium name="Ensembl"/>
        </authorList>
    </citation>
    <scope>IDENTIFICATION</scope>
</reference>
<dbReference type="AlphaFoldDB" id="A0A8I5NJL9"/>
<evidence type="ECO:0000313" key="2">
    <source>
        <dbReference type="Proteomes" id="UP000028761"/>
    </source>
</evidence>
<dbReference type="PANTHER" id="PTHR19446">
    <property type="entry name" value="REVERSE TRANSCRIPTASES"/>
    <property type="match status" value="1"/>
</dbReference>
<organism evidence="1 2">
    <name type="scientific">Papio anubis</name>
    <name type="common">Olive baboon</name>
    <dbReference type="NCBI Taxonomy" id="9555"/>
    <lineage>
        <taxon>Eukaryota</taxon>
        <taxon>Metazoa</taxon>
        <taxon>Chordata</taxon>
        <taxon>Craniata</taxon>
        <taxon>Vertebrata</taxon>
        <taxon>Euteleostomi</taxon>
        <taxon>Mammalia</taxon>
        <taxon>Eutheria</taxon>
        <taxon>Euarchontoglires</taxon>
        <taxon>Primates</taxon>
        <taxon>Haplorrhini</taxon>
        <taxon>Catarrhini</taxon>
        <taxon>Cercopithecidae</taxon>
        <taxon>Cercopithecinae</taxon>
        <taxon>Papio</taxon>
    </lineage>
</organism>
<reference evidence="1" key="2">
    <citation type="submission" date="2025-08" db="UniProtKB">
        <authorList>
            <consortium name="Ensembl"/>
        </authorList>
    </citation>
    <scope>IDENTIFICATION</scope>
</reference>
<dbReference type="Proteomes" id="UP000028761">
    <property type="component" value="Chromosome 9"/>
</dbReference>
<protein>
    <submittedName>
        <fullName evidence="1">Uncharacterized protein</fullName>
    </submittedName>
</protein>
<keyword evidence="2" id="KW-1185">Reference proteome</keyword>
<sequence>MAIFTILILPIHEHGMFFHTILQGYSNQNSMVLYQNRDIEEWDRTEPSEIIPHIYNHLIFDKPDKNKKWGKDFLFNKWCWENQLAIYRKLKLDPFLTPYTKNNSRWIKDLNVRPKTIKTLEENLGNTIQDRGMDKDFMTKTPKAMATKAKVDKWDLIKLKSFCTAKGSTIRVNR</sequence>
<dbReference type="GeneTree" id="ENSGT01150000287003"/>